<sequence length="230" mass="25168">MAWLLKSDTNEGLIQQLQDLSIIKTQAVADAMKKTDRKFYCRINDPFVDESENIGNFSTLSSPHIHAYILENLASIIRPDSKILDIGCGSGCLTACLARLIDAKAAEKNVEATGVVVAMDSHPKLIEFAIGNINLDGPTLIASGRVRVVQGDARTGCEDFAPYDIINVGTAVAEKPKELFLQLKIGGRVICPIGPEGKDQKIMQYDRVCSNEIHETELANDLFIPLKELK</sequence>
<dbReference type="EMBL" id="AB842105">
    <property type="protein sequence ID" value="BAN67562.1"/>
    <property type="molecule type" value="mRNA"/>
</dbReference>
<dbReference type="InterPro" id="IPR000682">
    <property type="entry name" value="PCMT"/>
</dbReference>
<evidence type="ECO:0000256" key="2">
    <source>
        <dbReference type="ARBA" id="ARBA00005369"/>
    </source>
</evidence>
<organism evidence="8">
    <name type="scientific">Polypedilum vanderplanki</name>
    <name type="common">Sleeping chironomid midge</name>
    <dbReference type="NCBI Taxonomy" id="319348"/>
    <lineage>
        <taxon>Eukaryota</taxon>
        <taxon>Metazoa</taxon>
        <taxon>Ecdysozoa</taxon>
        <taxon>Arthropoda</taxon>
        <taxon>Hexapoda</taxon>
        <taxon>Insecta</taxon>
        <taxon>Pterygota</taxon>
        <taxon>Neoptera</taxon>
        <taxon>Endopterygota</taxon>
        <taxon>Diptera</taxon>
        <taxon>Nematocera</taxon>
        <taxon>Chironomoidea</taxon>
        <taxon>Chironomidae</taxon>
        <taxon>Chironominae</taxon>
        <taxon>Polypedilum</taxon>
        <taxon>Polypedilum</taxon>
    </lineage>
</organism>
<dbReference type="GO" id="GO:0005737">
    <property type="term" value="C:cytoplasm"/>
    <property type="evidence" value="ECO:0007669"/>
    <property type="project" value="UniProtKB-SubCell"/>
</dbReference>
<dbReference type="GO" id="GO:0032259">
    <property type="term" value="P:methylation"/>
    <property type="evidence" value="ECO:0007669"/>
    <property type="project" value="UniProtKB-KW"/>
</dbReference>
<dbReference type="EC" id="2.1.1.77" evidence="3"/>
<evidence type="ECO:0000256" key="3">
    <source>
        <dbReference type="ARBA" id="ARBA00011890"/>
    </source>
</evidence>
<evidence type="ECO:0000256" key="6">
    <source>
        <dbReference type="ARBA" id="ARBA00022679"/>
    </source>
</evidence>
<keyword evidence="7" id="KW-0949">S-adenosyl-L-methionine</keyword>
<dbReference type="InterPro" id="IPR029063">
    <property type="entry name" value="SAM-dependent_MTases_sf"/>
</dbReference>
<protein>
    <recommendedName>
        <fullName evidence="3">protein-L-isoaspartate(D-aspartate) O-methyltransferase</fullName>
        <ecNumber evidence="3">2.1.1.77</ecNumber>
    </recommendedName>
</protein>
<evidence type="ECO:0000313" key="8">
    <source>
        <dbReference type="EMBL" id="BAN67562.1"/>
    </source>
</evidence>
<keyword evidence="5 8" id="KW-0489">Methyltransferase</keyword>
<keyword evidence="10" id="KW-1185">Reference proteome</keyword>
<evidence type="ECO:0000313" key="10">
    <source>
        <dbReference type="Proteomes" id="UP001107558"/>
    </source>
</evidence>
<dbReference type="CDD" id="cd02440">
    <property type="entry name" value="AdoMet_MTases"/>
    <property type="match status" value="1"/>
</dbReference>
<reference evidence="8" key="1">
    <citation type="submission" date="2013-07" db="EMBL/GenBank/DDBJ databases">
        <title>Functional and evolutionary insights for the origin and mechanisms of complete desiccation tolerance from genome of the sleeping chironomid Polypedilum vanderplanki.</title>
        <authorList>
            <person name="Gusev O."/>
            <person name="Suetsugu Y."/>
            <person name="Cornette R."/>
            <person name="Kawashima T."/>
            <person name="Logacheva M."/>
            <person name="Kondrashev A."/>
            <person name="Penin A."/>
            <person name="Hatanaka R."/>
            <person name="Kikuta S."/>
            <person name="Shimura S."/>
            <person name="Katayose Y."/>
            <person name="Matsumoto T."/>
            <person name="Shagimardanova E."/>
            <person name="Alexeev D."/>
            <person name="Govorun V."/>
            <person name="Wisecaver J."/>
            <person name="Mikheyev A."/>
            <person name="Koyanagi R."/>
            <person name="Nishiyama T."/>
            <person name="Shigenobu S."/>
            <person name="Shibata T.F."/>
            <person name="Hasebe M."/>
            <person name="Okuda T."/>
            <person name="Satoh N."/>
            <person name="Kikawada T."/>
        </authorList>
    </citation>
    <scope>NUCLEOTIDE SEQUENCE</scope>
</reference>
<dbReference type="PANTHER" id="PTHR11579">
    <property type="entry name" value="PROTEIN-L-ISOASPARTATE O-METHYLTRANSFERASE"/>
    <property type="match status" value="1"/>
</dbReference>
<dbReference type="EMBL" id="JADBJN010000004">
    <property type="protein sequence ID" value="KAG5668421.1"/>
    <property type="molecule type" value="Genomic_DNA"/>
</dbReference>
<comment type="similarity">
    <text evidence="2">Belongs to the methyltransferase superfamily. L-isoaspartyl/D-aspartyl protein methyltransferase family.</text>
</comment>
<evidence type="ECO:0000256" key="1">
    <source>
        <dbReference type="ARBA" id="ARBA00004496"/>
    </source>
</evidence>
<accession>S6BTJ9</accession>
<evidence type="ECO:0000256" key="5">
    <source>
        <dbReference type="ARBA" id="ARBA00022603"/>
    </source>
</evidence>
<proteinExistence type="evidence at transcript level"/>
<dbReference type="Pfam" id="PF01135">
    <property type="entry name" value="PCMT"/>
    <property type="match status" value="1"/>
</dbReference>
<evidence type="ECO:0000313" key="9">
    <source>
        <dbReference type="EMBL" id="KAG5668421.1"/>
    </source>
</evidence>
<evidence type="ECO:0000256" key="7">
    <source>
        <dbReference type="ARBA" id="ARBA00022691"/>
    </source>
</evidence>
<dbReference type="SUPFAM" id="SSF53335">
    <property type="entry name" value="S-adenosyl-L-methionine-dependent methyltransferases"/>
    <property type="match status" value="1"/>
</dbReference>
<name>S6BTJ9_POLVA</name>
<dbReference type="Proteomes" id="UP001107558">
    <property type="component" value="Chromosome 4"/>
</dbReference>
<reference evidence="9" key="2">
    <citation type="submission" date="2021-03" db="EMBL/GenBank/DDBJ databases">
        <title>Chromosome level genome of the anhydrobiotic midge Polypedilum vanderplanki.</title>
        <authorList>
            <person name="Yoshida Y."/>
            <person name="Kikawada T."/>
            <person name="Gusev O."/>
        </authorList>
    </citation>
    <scope>NUCLEOTIDE SEQUENCE</scope>
    <source>
        <strain evidence="9">NIAS01</strain>
        <tissue evidence="9">Whole body or cell culture</tissue>
    </source>
</reference>
<keyword evidence="4" id="KW-0963">Cytoplasm</keyword>
<dbReference type="PANTHER" id="PTHR11579:SF0">
    <property type="entry name" value="PROTEIN-L-ISOASPARTATE(D-ASPARTATE) O-METHYLTRANSFERASE"/>
    <property type="match status" value="1"/>
</dbReference>
<dbReference type="AlphaFoldDB" id="S6BTJ9"/>
<gene>
    <name evidence="8" type="primary">PvPimt10</name>
    <name evidence="9" type="ORF">PVAND_016361</name>
</gene>
<dbReference type="OrthoDB" id="73890at2759"/>
<dbReference type="Gene3D" id="3.40.50.150">
    <property type="entry name" value="Vaccinia Virus protein VP39"/>
    <property type="match status" value="1"/>
</dbReference>
<keyword evidence="6 8" id="KW-0808">Transferase</keyword>
<evidence type="ECO:0000256" key="4">
    <source>
        <dbReference type="ARBA" id="ARBA00022490"/>
    </source>
</evidence>
<dbReference type="GO" id="GO:0004719">
    <property type="term" value="F:protein-L-isoaspartate (D-aspartate) O-methyltransferase activity"/>
    <property type="evidence" value="ECO:0007669"/>
    <property type="project" value="UniProtKB-EC"/>
</dbReference>
<comment type="subcellular location">
    <subcellularLocation>
        <location evidence="1">Cytoplasm</location>
    </subcellularLocation>
</comment>